<evidence type="ECO:0000256" key="1">
    <source>
        <dbReference type="ARBA" id="ARBA00000654"/>
    </source>
</evidence>
<comment type="similarity">
    <text evidence="3">Belongs to the KHG/KDPG aldolase family.</text>
</comment>
<evidence type="ECO:0000256" key="5">
    <source>
        <dbReference type="ARBA" id="ARBA00013063"/>
    </source>
</evidence>
<proteinExistence type="inferred from homology"/>
<dbReference type="InterPro" id="IPR000887">
    <property type="entry name" value="Aldlse_KDPG_KHG"/>
</dbReference>
<gene>
    <name evidence="9" type="ORF">SAMN05444170_4660</name>
</gene>
<dbReference type="PANTHER" id="PTHR30246:SF1">
    <property type="entry name" value="2-DEHYDRO-3-DEOXY-6-PHOSPHOGALACTONATE ALDOLASE-RELATED"/>
    <property type="match status" value="1"/>
</dbReference>
<dbReference type="InterPro" id="IPR013785">
    <property type="entry name" value="Aldolase_TIM"/>
</dbReference>
<comment type="pathway">
    <text evidence="2">Carbohydrate acid metabolism; 2-dehydro-3-deoxy-D-gluconate degradation; D-glyceraldehyde 3-phosphate and pyruvate from 2-dehydro-3-deoxy-D-gluconate: step 2/2.</text>
</comment>
<evidence type="ECO:0000256" key="2">
    <source>
        <dbReference type="ARBA" id="ARBA00004736"/>
    </source>
</evidence>
<dbReference type="InterPro" id="IPR031337">
    <property type="entry name" value="KDPG/KHG_AS_1"/>
</dbReference>
<organism evidence="9 10">
    <name type="scientific">Bradyrhizobium erythrophlei</name>
    <dbReference type="NCBI Taxonomy" id="1437360"/>
    <lineage>
        <taxon>Bacteria</taxon>
        <taxon>Pseudomonadati</taxon>
        <taxon>Pseudomonadota</taxon>
        <taxon>Alphaproteobacteria</taxon>
        <taxon>Hyphomicrobiales</taxon>
        <taxon>Nitrobacteraceae</taxon>
        <taxon>Bradyrhizobium</taxon>
    </lineage>
</organism>
<dbReference type="EMBL" id="LT670849">
    <property type="protein sequence ID" value="SHN81232.1"/>
    <property type="molecule type" value="Genomic_DNA"/>
</dbReference>
<comment type="subunit">
    <text evidence="4">Homotrimer.</text>
</comment>
<evidence type="ECO:0000256" key="6">
    <source>
        <dbReference type="ARBA" id="ARBA00023239"/>
    </source>
</evidence>
<evidence type="ECO:0000256" key="4">
    <source>
        <dbReference type="ARBA" id="ARBA00011233"/>
    </source>
</evidence>
<dbReference type="EC" id="4.1.2.14" evidence="5"/>
<protein>
    <recommendedName>
        <fullName evidence="5">2-dehydro-3-deoxy-phosphogluconate aldolase</fullName>
        <ecNumber evidence="5">4.1.2.14</ecNumber>
    </recommendedName>
</protein>
<dbReference type="NCBIfam" id="TIGR01182">
    <property type="entry name" value="eda"/>
    <property type="match status" value="1"/>
</dbReference>
<dbReference type="AlphaFoldDB" id="A0A1M7UDX4"/>
<keyword evidence="8" id="KW-0119">Carbohydrate metabolism</keyword>
<dbReference type="RefSeq" id="WP_072821371.1">
    <property type="nucleotide sequence ID" value="NZ_LT670849.1"/>
</dbReference>
<dbReference type="PROSITE" id="PS00159">
    <property type="entry name" value="ALDOLASE_KDPG_KHG_1"/>
    <property type="match status" value="1"/>
</dbReference>
<dbReference type="Pfam" id="PF01081">
    <property type="entry name" value="Aldolase"/>
    <property type="match status" value="1"/>
</dbReference>
<dbReference type="InterPro" id="IPR031338">
    <property type="entry name" value="KDPG/KHG_AS_2"/>
</dbReference>
<evidence type="ECO:0000256" key="7">
    <source>
        <dbReference type="ARBA" id="ARBA00023270"/>
    </source>
</evidence>
<evidence type="ECO:0000313" key="10">
    <source>
        <dbReference type="Proteomes" id="UP000184096"/>
    </source>
</evidence>
<dbReference type="Gene3D" id="3.20.20.70">
    <property type="entry name" value="Aldolase class I"/>
    <property type="match status" value="1"/>
</dbReference>
<dbReference type="OrthoDB" id="9805177at2"/>
<keyword evidence="7" id="KW-0704">Schiff base</keyword>
<dbReference type="PANTHER" id="PTHR30246">
    <property type="entry name" value="2-KETO-3-DEOXY-6-PHOSPHOGLUCONATE ALDOLASE"/>
    <property type="match status" value="1"/>
</dbReference>
<keyword evidence="6" id="KW-0456">Lyase</keyword>
<keyword evidence="10" id="KW-1185">Reference proteome</keyword>
<evidence type="ECO:0000256" key="3">
    <source>
        <dbReference type="ARBA" id="ARBA00006906"/>
    </source>
</evidence>
<accession>A0A1M7UDX4</accession>
<dbReference type="SUPFAM" id="SSF51569">
    <property type="entry name" value="Aldolase"/>
    <property type="match status" value="1"/>
</dbReference>
<evidence type="ECO:0000256" key="8">
    <source>
        <dbReference type="ARBA" id="ARBA00023277"/>
    </source>
</evidence>
<name>A0A1M7UDX4_9BRAD</name>
<dbReference type="Proteomes" id="UP000184096">
    <property type="component" value="Chromosome I"/>
</dbReference>
<comment type="catalytic activity">
    <reaction evidence="1">
        <text>2-dehydro-3-deoxy-6-phospho-D-gluconate = D-glyceraldehyde 3-phosphate + pyruvate</text>
        <dbReference type="Rhea" id="RHEA:17089"/>
        <dbReference type="ChEBI" id="CHEBI:15361"/>
        <dbReference type="ChEBI" id="CHEBI:57569"/>
        <dbReference type="ChEBI" id="CHEBI:59776"/>
        <dbReference type="EC" id="4.1.2.14"/>
    </reaction>
</comment>
<dbReference type="GO" id="GO:0008675">
    <property type="term" value="F:2-dehydro-3-deoxy-phosphogluconate aldolase activity"/>
    <property type="evidence" value="ECO:0007669"/>
    <property type="project" value="UniProtKB-EC"/>
</dbReference>
<evidence type="ECO:0000313" key="9">
    <source>
        <dbReference type="EMBL" id="SHN81232.1"/>
    </source>
</evidence>
<dbReference type="NCBIfam" id="NF004325">
    <property type="entry name" value="PRK05718.1"/>
    <property type="match status" value="1"/>
</dbReference>
<dbReference type="CDD" id="cd00452">
    <property type="entry name" value="KDPG_aldolase"/>
    <property type="match status" value="1"/>
</dbReference>
<reference evidence="10" key="1">
    <citation type="submission" date="2016-11" db="EMBL/GenBank/DDBJ databases">
        <authorList>
            <person name="Varghese N."/>
            <person name="Submissions S."/>
        </authorList>
    </citation>
    <scope>NUCLEOTIDE SEQUENCE [LARGE SCALE GENOMIC DNA]</scope>
    <source>
        <strain evidence="10">GAS401</strain>
    </source>
</reference>
<sequence length="222" mass="22807">MSKSNGLTKGHARLTEIFALAPVIPVITITDASHALPLARALVVGGLRAIEITLRTDAALEAAWAIINEVPEAIVGIGTVLTPQDLERAQKLGATFAVSPGVTPDLLAAASQSDLPFGPGIQTASDLIACVVNGFEIVKFFPAIPAGGLAALNALGGPFPQVRYCPTGGITEANAREWLAHPKVAAVGGSWIAPASDISAGAWDKIEQRARAAAGLRPSRAK</sequence>
<dbReference type="PROSITE" id="PS00160">
    <property type="entry name" value="ALDOLASE_KDPG_KHG_2"/>
    <property type="match status" value="1"/>
</dbReference>